<keyword evidence="2" id="KW-1185">Reference proteome</keyword>
<dbReference type="HOGENOM" id="CLU_339655_0_0_1"/>
<dbReference type="InParanoid" id="K3WPC9"/>
<proteinExistence type="predicted"/>
<reference evidence="2" key="1">
    <citation type="journal article" date="2010" name="Genome Biol.">
        <title>Genome sequence of the necrotrophic plant pathogen Pythium ultimum reveals original pathogenicity mechanisms and effector repertoire.</title>
        <authorList>
            <person name="Levesque C.A."/>
            <person name="Brouwer H."/>
            <person name="Cano L."/>
            <person name="Hamilton J.P."/>
            <person name="Holt C."/>
            <person name="Huitema E."/>
            <person name="Raffaele S."/>
            <person name="Robideau G.P."/>
            <person name="Thines M."/>
            <person name="Win J."/>
            <person name="Zerillo M.M."/>
            <person name="Beakes G.W."/>
            <person name="Boore J.L."/>
            <person name="Busam D."/>
            <person name="Dumas B."/>
            <person name="Ferriera S."/>
            <person name="Fuerstenberg S.I."/>
            <person name="Gachon C.M."/>
            <person name="Gaulin E."/>
            <person name="Govers F."/>
            <person name="Grenville-Briggs L."/>
            <person name="Horner N."/>
            <person name="Hostetler J."/>
            <person name="Jiang R.H."/>
            <person name="Johnson J."/>
            <person name="Krajaejun T."/>
            <person name="Lin H."/>
            <person name="Meijer H.J."/>
            <person name="Moore B."/>
            <person name="Morris P."/>
            <person name="Phuntmart V."/>
            <person name="Puiu D."/>
            <person name="Shetty J."/>
            <person name="Stajich J.E."/>
            <person name="Tripathy S."/>
            <person name="Wawra S."/>
            <person name="van West P."/>
            <person name="Whitty B.R."/>
            <person name="Coutinho P.M."/>
            <person name="Henrissat B."/>
            <person name="Martin F."/>
            <person name="Thomas P.D."/>
            <person name="Tyler B.M."/>
            <person name="De Vries R.P."/>
            <person name="Kamoun S."/>
            <person name="Yandell M."/>
            <person name="Tisserat N."/>
            <person name="Buell C.R."/>
        </authorList>
    </citation>
    <scope>NUCLEOTIDE SEQUENCE</scope>
    <source>
        <strain evidence="2">DAOM:BR144</strain>
    </source>
</reference>
<protein>
    <submittedName>
        <fullName evidence="1">Uncharacterized protein</fullName>
    </submittedName>
</protein>
<accession>K3WPC9</accession>
<dbReference type="eggNOG" id="ENOG502T2WR">
    <property type="taxonomic scope" value="Eukaryota"/>
</dbReference>
<organism evidence="1 2">
    <name type="scientific">Globisporangium ultimum (strain ATCC 200006 / CBS 805.95 / DAOM BR144)</name>
    <name type="common">Pythium ultimum</name>
    <dbReference type="NCBI Taxonomy" id="431595"/>
    <lineage>
        <taxon>Eukaryota</taxon>
        <taxon>Sar</taxon>
        <taxon>Stramenopiles</taxon>
        <taxon>Oomycota</taxon>
        <taxon>Peronosporomycetes</taxon>
        <taxon>Pythiales</taxon>
        <taxon>Pythiaceae</taxon>
        <taxon>Globisporangium</taxon>
    </lineage>
</organism>
<reference evidence="2" key="2">
    <citation type="submission" date="2010-04" db="EMBL/GenBank/DDBJ databases">
        <authorList>
            <person name="Buell R."/>
            <person name="Hamilton J."/>
            <person name="Hostetler J."/>
        </authorList>
    </citation>
    <scope>NUCLEOTIDE SEQUENCE [LARGE SCALE GENOMIC DNA]</scope>
    <source>
        <strain evidence="2">DAOM:BR144</strain>
    </source>
</reference>
<dbReference type="AlphaFoldDB" id="K3WPC9"/>
<dbReference type="Proteomes" id="UP000019132">
    <property type="component" value="Unassembled WGS sequence"/>
</dbReference>
<dbReference type="EnsemblProtists" id="PYU1_T006821">
    <property type="protein sequence ID" value="PYU1_T006821"/>
    <property type="gene ID" value="PYU1_G006807"/>
</dbReference>
<dbReference type="EMBL" id="GL376635">
    <property type="status" value="NOT_ANNOTATED_CDS"/>
    <property type="molecule type" value="Genomic_DNA"/>
</dbReference>
<reference evidence="1" key="3">
    <citation type="submission" date="2015-02" db="UniProtKB">
        <authorList>
            <consortium name="EnsemblProtists"/>
        </authorList>
    </citation>
    <scope>IDENTIFICATION</scope>
    <source>
        <strain evidence="1">DAOM BR144</strain>
    </source>
</reference>
<evidence type="ECO:0000313" key="2">
    <source>
        <dbReference type="Proteomes" id="UP000019132"/>
    </source>
</evidence>
<sequence length="771" mass="86938">MLTPLEKLLVHLCLFESVSLGQIHEFIASELGDRAACLLSTPNGARHSLAAIAKRAVFSTPILLLSDPKTQISVGLSSLLECAQKSGIRDNLLACISLGNDTCVANFRLSEFSHNSLAANVNAMSYQDMLKNLNRIKETLLSGGWMVIKDPEFGALGAKNALRQQIESMMHLHSNTNNDFRLWLQFEMHNLKRDDTSDSEEREDSNANEMYEFLAGLPLERRFLEFPKTLLQYYAAYLQQEDERKELHQKLQQQQQQHVHQLRRPKLLSRKSSFSAGQSQIFAAADAGGTEQLWLQSALWVFHTIFRSHLETGNIESIDRKRIAMSSSDGRSTLSSYPVDLFLSHFELERSMKLIRLHTQQKALATTATPADNLVPTTHASKSTALANADRDTMVEFVSALYIGRQWGDVRERQCRELLNWCFSKKQTTTHHGISDAVVGSETSVHLRNQLILLRERLAHKKMPGSTTDTLPAETTFLPYQLQCAKDSSHTISLLSALRVALLLNQGNRNQQRCSLEIAQQSLRRIMDQLPSKTSLSNTIERQRIQRHTSIFRTYQKATKDMPSHEIASFIAQSSSAGGREPWHSALLHHLMEVELPAMETYLQYVWDMSEVILSLNPESHEAATSSGAIYREILLILEALSTGRVPATWRHQQTQKARCAILKNDQSGYAMPRLLQDWVTWLRQAVAFYHRVQNRPKRLVDVIWIPCLQHPKVAEANELSTTDLSLSISSLSTASTNTTEQTCGDSDDAKKSTRTYESLASIVVSGLYLT</sequence>
<dbReference type="VEuPathDB" id="FungiDB:PYU1_G006807"/>
<evidence type="ECO:0000313" key="1">
    <source>
        <dbReference type="EnsemblProtists" id="PYU1_T006821"/>
    </source>
</evidence>
<dbReference type="STRING" id="431595.K3WPC9"/>
<name>K3WPC9_GLOUD</name>